<feature type="region of interest" description="Disordered" evidence="1">
    <location>
        <begin position="1"/>
        <end position="38"/>
    </location>
</feature>
<feature type="compositionally biased region" description="Basic and acidic residues" evidence="1">
    <location>
        <begin position="22"/>
        <end position="32"/>
    </location>
</feature>
<evidence type="ECO:0000313" key="3">
    <source>
        <dbReference type="Proteomes" id="UP001152320"/>
    </source>
</evidence>
<organism evidence="2 3">
    <name type="scientific">Holothuria leucospilota</name>
    <name type="common">Black long sea cucumber</name>
    <name type="synonym">Mertensiothuria leucospilota</name>
    <dbReference type="NCBI Taxonomy" id="206669"/>
    <lineage>
        <taxon>Eukaryota</taxon>
        <taxon>Metazoa</taxon>
        <taxon>Echinodermata</taxon>
        <taxon>Eleutherozoa</taxon>
        <taxon>Echinozoa</taxon>
        <taxon>Holothuroidea</taxon>
        <taxon>Aspidochirotacea</taxon>
        <taxon>Aspidochirotida</taxon>
        <taxon>Holothuriidae</taxon>
        <taxon>Holothuria</taxon>
    </lineage>
</organism>
<keyword evidence="3" id="KW-1185">Reference proteome</keyword>
<reference evidence="2" key="1">
    <citation type="submission" date="2021-10" db="EMBL/GenBank/DDBJ databases">
        <title>Tropical sea cucumber genome reveals ecological adaptation and Cuvierian tubules defense mechanism.</title>
        <authorList>
            <person name="Chen T."/>
        </authorList>
    </citation>
    <scope>NUCLEOTIDE SEQUENCE</scope>
    <source>
        <strain evidence="2">Nanhai2018</strain>
        <tissue evidence="2">Muscle</tissue>
    </source>
</reference>
<sequence>MLFSMEKATLDDADTSSPSSSKGEKSWYDEKGSSAGPFGCTRITCEGAFMSASATC</sequence>
<evidence type="ECO:0000256" key="1">
    <source>
        <dbReference type="SAM" id="MobiDB-lite"/>
    </source>
</evidence>
<name>A0A9Q1BLN2_HOLLE</name>
<dbReference type="EMBL" id="JAIZAY010000015">
    <property type="protein sequence ID" value="KAJ8028759.1"/>
    <property type="molecule type" value="Genomic_DNA"/>
</dbReference>
<dbReference type="AlphaFoldDB" id="A0A9Q1BLN2"/>
<protein>
    <submittedName>
        <fullName evidence="2">Uncharacterized protein</fullName>
    </submittedName>
</protein>
<comment type="caution">
    <text evidence="2">The sequence shown here is derived from an EMBL/GenBank/DDBJ whole genome shotgun (WGS) entry which is preliminary data.</text>
</comment>
<proteinExistence type="predicted"/>
<evidence type="ECO:0000313" key="2">
    <source>
        <dbReference type="EMBL" id="KAJ8028759.1"/>
    </source>
</evidence>
<dbReference type="Proteomes" id="UP001152320">
    <property type="component" value="Chromosome 15"/>
</dbReference>
<accession>A0A9Q1BLN2</accession>
<gene>
    <name evidence="2" type="ORF">HOLleu_31090</name>
</gene>